<feature type="compositionally biased region" description="Low complexity" evidence="1">
    <location>
        <begin position="72"/>
        <end position="93"/>
    </location>
</feature>
<comment type="caution">
    <text evidence="2">The sequence shown here is derived from an EMBL/GenBank/DDBJ whole genome shotgun (WGS) entry which is preliminary data.</text>
</comment>
<keyword evidence="3" id="KW-1185">Reference proteome</keyword>
<feature type="compositionally biased region" description="Polar residues" evidence="1">
    <location>
        <begin position="473"/>
        <end position="483"/>
    </location>
</feature>
<organism evidence="2 3">
    <name type="scientific">Orbilia brochopaga</name>
    <dbReference type="NCBI Taxonomy" id="3140254"/>
    <lineage>
        <taxon>Eukaryota</taxon>
        <taxon>Fungi</taxon>
        <taxon>Dikarya</taxon>
        <taxon>Ascomycota</taxon>
        <taxon>Pezizomycotina</taxon>
        <taxon>Orbiliomycetes</taxon>
        <taxon>Orbiliales</taxon>
        <taxon>Orbiliaceae</taxon>
        <taxon>Orbilia</taxon>
    </lineage>
</organism>
<evidence type="ECO:0000313" key="2">
    <source>
        <dbReference type="EMBL" id="KAK6338977.1"/>
    </source>
</evidence>
<evidence type="ECO:0000256" key="1">
    <source>
        <dbReference type="SAM" id="MobiDB-lite"/>
    </source>
</evidence>
<name>A0AAV9UG04_9PEZI</name>
<sequence length="536" mass="59406">MPDFHSEGIRMYLTSYDLPAGPEFNAPATGPLIRHPREAPPFALPETLRTDKHVPFQPDYIVDSDAVMNVGADDTNGNIGDNGSGDNNANGGDANDKDDDTILLPCYDENYLPIKYVRVTADPGAPLQVHFLIWSQQAIQDMDLPASEPHEFMDIRIEVSLDGHIVDVRYVNRKDITANGIPFALEFIGERCGDAKMSPLFFTQPTSTTSSSTHKNKKRRSTPARERPLAETHLNILVTLGRIGDYDVYDKSKPRARRVRTAPTHGKYESSTTVDNFNGYMWRKEHQNLIRDRAINPQSRLFEWRKQSWMDDRYRVQLQREAYEACAKQWEELERAEEEWEARCAGEVGEGSNGDDDASRRSSVPAKRGASADVDVGEDVLGAAEAETPLPKVKRVKVMAEVTCTATPTASGAPTPAADLESPYSFRHTRRADTPSTGSALQSSPSLPVQQSPLLSTAPTTAAGTPAPITKASTPQTGSSSRATFTETVQRGDAQKAARGNVTFGAMPFKTPRRYWREFVPYVDLCRVEYQIVNPE</sequence>
<accession>A0AAV9UG04</accession>
<feature type="region of interest" description="Disordered" evidence="1">
    <location>
        <begin position="428"/>
        <end position="483"/>
    </location>
</feature>
<reference evidence="2 3" key="1">
    <citation type="submission" date="2019-10" db="EMBL/GenBank/DDBJ databases">
        <authorList>
            <person name="Palmer J.M."/>
        </authorList>
    </citation>
    <scope>NUCLEOTIDE SEQUENCE [LARGE SCALE GENOMIC DNA]</scope>
    <source>
        <strain evidence="2 3">TWF696</strain>
    </source>
</reference>
<protein>
    <submittedName>
        <fullName evidence="2">Uncharacterized protein</fullName>
    </submittedName>
</protein>
<dbReference type="AlphaFoldDB" id="A0AAV9UG04"/>
<dbReference type="Proteomes" id="UP001375240">
    <property type="component" value="Unassembled WGS sequence"/>
</dbReference>
<feature type="region of interest" description="Disordered" evidence="1">
    <location>
        <begin position="346"/>
        <end position="373"/>
    </location>
</feature>
<proteinExistence type="predicted"/>
<feature type="region of interest" description="Disordered" evidence="1">
    <location>
        <begin position="203"/>
        <end position="227"/>
    </location>
</feature>
<evidence type="ECO:0000313" key="3">
    <source>
        <dbReference type="Proteomes" id="UP001375240"/>
    </source>
</evidence>
<feature type="compositionally biased region" description="Low complexity" evidence="1">
    <location>
        <begin position="439"/>
        <end position="472"/>
    </location>
</feature>
<gene>
    <name evidence="2" type="ORF">TWF696_009774</name>
</gene>
<feature type="region of interest" description="Disordered" evidence="1">
    <location>
        <begin position="72"/>
        <end position="97"/>
    </location>
</feature>
<dbReference type="EMBL" id="JAVHNQ010000009">
    <property type="protein sequence ID" value="KAK6338977.1"/>
    <property type="molecule type" value="Genomic_DNA"/>
</dbReference>